<protein>
    <submittedName>
        <fullName evidence="3">Thiamine ABC transporter permease</fullName>
    </submittedName>
</protein>
<sequence>MPASRDASAPTAAPAVDPGGPPPAASPDPDPTAARSRLGLREIVLVVVLGVLFGFLYWVFVQAWSWLAIAMGPAGDVAQHLIFGSWLLVAPIAIAIVRRPGVGILAEMLAGTIEVVFLGSPVGPLLVLSAALQGLGSELPFALTRYRRFGWGVFAASGALGAGLVFFWSAYRLGWYGQDLLTLRLGMQVLSGIVLGGLLARVIVRALERTGVLANFAIGASAQADGIPQRRVR</sequence>
<feature type="region of interest" description="Disordered" evidence="1">
    <location>
        <begin position="1"/>
        <end position="33"/>
    </location>
</feature>
<feature type="compositionally biased region" description="Low complexity" evidence="1">
    <location>
        <begin position="9"/>
        <end position="18"/>
    </location>
</feature>
<accession>A0A291GSG0</accession>
<keyword evidence="2" id="KW-0812">Transmembrane</keyword>
<dbReference type="Pfam" id="PF09819">
    <property type="entry name" value="ABC_cobalt"/>
    <property type="match status" value="1"/>
</dbReference>
<dbReference type="InterPro" id="IPR017195">
    <property type="entry name" value="ABC_thiamin-permease_prd"/>
</dbReference>
<gene>
    <name evidence="3" type="ORF">CFK38_07120</name>
</gene>
<name>A0A291GSG0_9MICO</name>
<feature type="compositionally biased region" description="Pro residues" evidence="1">
    <location>
        <begin position="19"/>
        <end position="30"/>
    </location>
</feature>
<organism evidence="3 4">
    <name type="scientific">Brachybacterium vulturis</name>
    <dbReference type="NCBI Taxonomy" id="2017484"/>
    <lineage>
        <taxon>Bacteria</taxon>
        <taxon>Bacillati</taxon>
        <taxon>Actinomycetota</taxon>
        <taxon>Actinomycetes</taxon>
        <taxon>Micrococcales</taxon>
        <taxon>Dermabacteraceae</taxon>
        <taxon>Brachybacterium</taxon>
    </lineage>
</organism>
<feature type="transmembrane region" description="Helical" evidence="2">
    <location>
        <begin position="43"/>
        <end position="65"/>
    </location>
</feature>
<feature type="transmembrane region" description="Helical" evidence="2">
    <location>
        <begin position="183"/>
        <end position="204"/>
    </location>
</feature>
<keyword evidence="2" id="KW-1133">Transmembrane helix</keyword>
<proteinExistence type="predicted"/>
<dbReference type="AlphaFoldDB" id="A0A291GSG0"/>
<evidence type="ECO:0000256" key="2">
    <source>
        <dbReference type="SAM" id="Phobius"/>
    </source>
</evidence>
<dbReference type="KEGG" id="brz:CFK38_07120"/>
<keyword evidence="4" id="KW-1185">Reference proteome</keyword>
<dbReference type="EMBL" id="CP023563">
    <property type="protein sequence ID" value="ATG53148.1"/>
    <property type="molecule type" value="Genomic_DNA"/>
</dbReference>
<feature type="transmembrane region" description="Helical" evidence="2">
    <location>
        <begin position="151"/>
        <end position="171"/>
    </location>
</feature>
<evidence type="ECO:0000313" key="3">
    <source>
        <dbReference type="EMBL" id="ATG53148.1"/>
    </source>
</evidence>
<dbReference type="OrthoDB" id="8017424at2"/>
<reference evidence="4" key="1">
    <citation type="submission" date="2017-09" db="EMBL/GenBank/DDBJ databases">
        <title>Brachybacterium sp. VM2412.</title>
        <authorList>
            <person name="Tak E.J."/>
            <person name="Bae J.-W."/>
        </authorList>
    </citation>
    <scope>NUCLEOTIDE SEQUENCE [LARGE SCALE GENOMIC DNA]</scope>
    <source>
        <strain evidence="4">VM2412</strain>
    </source>
</reference>
<evidence type="ECO:0000313" key="4">
    <source>
        <dbReference type="Proteomes" id="UP000218165"/>
    </source>
</evidence>
<dbReference type="Proteomes" id="UP000218165">
    <property type="component" value="Chromosome"/>
</dbReference>
<keyword evidence="2" id="KW-0472">Membrane</keyword>
<feature type="transmembrane region" description="Helical" evidence="2">
    <location>
        <begin position="77"/>
        <end position="97"/>
    </location>
</feature>
<evidence type="ECO:0000256" key="1">
    <source>
        <dbReference type="SAM" id="MobiDB-lite"/>
    </source>
</evidence>